<evidence type="ECO:0000313" key="3">
    <source>
        <dbReference type="Proteomes" id="UP000095287"/>
    </source>
</evidence>
<sequence>MKNGVNQTTNTKLIVITAMKVYENKTLEELRIEDYLANRKGGNAGTTGGFGQPATSTSGGLFGAGQANATFGGTSGAFGQSTSTGFGAQQQTGSGLFGQNTAAKPGGLFGGATTGGSLFGQTATSAAGGSLFGQPA</sequence>
<dbReference type="Pfam" id="PF13634">
    <property type="entry name" value="Nucleoporin_FG"/>
    <property type="match status" value="2"/>
</dbReference>
<comment type="similarity">
    <text evidence="1">Belongs to the nucleoporin GLFG family.</text>
</comment>
<name>A0A1I7Z604_9BILA</name>
<dbReference type="WBParaSite" id="L893_g23197.t1">
    <property type="protein sequence ID" value="L893_g23197.t1"/>
    <property type="gene ID" value="L893_g23197"/>
</dbReference>
<dbReference type="GO" id="GO:0000973">
    <property type="term" value="P:post-transcriptional tethering of RNA polymerase II gene DNA at nuclear periphery"/>
    <property type="evidence" value="ECO:0007669"/>
    <property type="project" value="TreeGrafter"/>
</dbReference>
<keyword evidence="3" id="KW-1185">Reference proteome</keyword>
<dbReference type="Pfam" id="PF21240">
    <property type="entry name" value="Nup98_GLEBS"/>
    <property type="match status" value="1"/>
</dbReference>
<feature type="region of interest" description="Disordered" evidence="2">
    <location>
        <begin position="80"/>
        <end position="100"/>
    </location>
</feature>
<dbReference type="GO" id="GO:0044614">
    <property type="term" value="C:nuclear pore cytoplasmic filaments"/>
    <property type="evidence" value="ECO:0007669"/>
    <property type="project" value="TreeGrafter"/>
</dbReference>
<evidence type="ECO:0000313" key="4">
    <source>
        <dbReference type="WBParaSite" id="L893_g23197.t1"/>
    </source>
</evidence>
<evidence type="ECO:0000256" key="2">
    <source>
        <dbReference type="SAM" id="MobiDB-lite"/>
    </source>
</evidence>
<dbReference type="GO" id="GO:0003723">
    <property type="term" value="F:RNA binding"/>
    <property type="evidence" value="ECO:0007669"/>
    <property type="project" value="TreeGrafter"/>
</dbReference>
<dbReference type="GO" id="GO:0034398">
    <property type="term" value="P:telomere tethering at nuclear periphery"/>
    <property type="evidence" value="ECO:0007669"/>
    <property type="project" value="TreeGrafter"/>
</dbReference>
<dbReference type="GO" id="GO:0006606">
    <property type="term" value="P:protein import into nucleus"/>
    <property type="evidence" value="ECO:0007669"/>
    <property type="project" value="TreeGrafter"/>
</dbReference>
<dbReference type="GO" id="GO:0006405">
    <property type="term" value="P:RNA export from nucleus"/>
    <property type="evidence" value="ECO:0007669"/>
    <property type="project" value="TreeGrafter"/>
</dbReference>
<dbReference type="GO" id="GO:0017056">
    <property type="term" value="F:structural constituent of nuclear pore"/>
    <property type="evidence" value="ECO:0007669"/>
    <property type="project" value="TreeGrafter"/>
</dbReference>
<dbReference type="PANTHER" id="PTHR23198:SF6">
    <property type="entry name" value="NUCLEAR PORE COMPLEX PROTEIN NUP98-NUP96"/>
    <property type="match status" value="1"/>
</dbReference>
<organism evidence="3 4">
    <name type="scientific">Steinernema glaseri</name>
    <dbReference type="NCBI Taxonomy" id="37863"/>
    <lineage>
        <taxon>Eukaryota</taxon>
        <taxon>Metazoa</taxon>
        <taxon>Ecdysozoa</taxon>
        <taxon>Nematoda</taxon>
        <taxon>Chromadorea</taxon>
        <taxon>Rhabditida</taxon>
        <taxon>Tylenchina</taxon>
        <taxon>Panagrolaimomorpha</taxon>
        <taxon>Strongyloidoidea</taxon>
        <taxon>Steinernematidae</taxon>
        <taxon>Steinernema</taxon>
    </lineage>
</organism>
<dbReference type="GO" id="GO:0008139">
    <property type="term" value="F:nuclear localization sequence binding"/>
    <property type="evidence" value="ECO:0007669"/>
    <property type="project" value="TreeGrafter"/>
</dbReference>
<dbReference type="AlphaFoldDB" id="A0A1I7Z604"/>
<dbReference type="InterPro" id="IPR025574">
    <property type="entry name" value="Nucleoporin_FG_rpt"/>
</dbReference>
<protein>
    <submittedName>
        <fullName evidence="4">Nucleoporin</fullName>
    </submittedName>
</protein>
<reference evidence="4" key="1">
    <citation type="submission" date="2016-11" db="UniProtKB">
        <authorList>
            <consortium name="WormBaseParasite"/>
        </authorList>
    </citation>
    <scope>IDENTIFICATION</scope>
</reference>
<dbReference type="InterPro" id="IPR037665">
    <property type="entry name" value="Nucleoporin_S59-like"/>
</dbReference>
<accession>A0A1I7Z604</accession>
<evidence type="ECO:0000256" key="1">
    <source>
        <dbReference type="ARBA" id="ARBA00008926"/>
    </source>
</evidence>
<dbReference type="Gene3D" id="1.10.10.2360">
    <property type="match status" value="1"/>
</dbReference>
<dbReference type="PANTHER" id="PTHR23198">
    <property type="entry name" value="NUCLEOPORIN"/>
    <property type="match status" value="1"/>
</dbReference>
<dbReference type="Proteomes" id="UP000095287">
    <property type="component" value="Unplaced"/>
</dbReference>
<proteinExistence type="inferred from homology"/>